<evidence type="ECO:0000313" key="3">
    <source>
        <dbReference type="Proteomes" id="UP000824540"/>
    </source>
</evidence>
<keyword evidence="3" id="KW-1185">Reference proteome</keyword>
<comment type="caution">
    <text evidence="2">The sequence shown here is derived from an EMBL/GenBank/DDBJ whole genome shotgun (WGS) entry which is preliminary data.</text>
</comment>
<evidence type="ECO:0000313" key="2">
    <source>
        <dbReference type="EMBL" id="KAG9334421.1"/>
    </source>
</evidence>
<protein>
    <submittedName>
        <fullName evidence="2">Uncharacterized protein</fullName>
    </submittedName>
</protein>
<dbReference type="Proteomes" id="UP000824540">
    <property type="component" value="Unassembled WGS sequence"/>
</dbReference>
<proteinExistence type="predicted"/>
<dbReference type="OrthoDB" id="100006at2759"/>
<dbReference type="EMBL" id="JAFBMS010000150">
    <property type="protein sequence ID" value="KAG9334421.1"/>
    <property type="molecule type" value="Genomic_DNA"/>
</dbReference>
<sequence length="86" mass="9829">MEQRFRVKARGNDREGGEREGGERERERGKKMILSLTVAAFFDSIAYVMGEDHSPGALCNFQAWWLTYFVHLLEQTAVGGVEMLFT</sequence>
<dbReference type="AlphaFoldDB" id="A0A8T2N732"/>
<name>A0A8T2N732_9TELE</name>
<evidence type="ECO:0000256" key="1">
    <source>
        <dbReference type="SAM" id="MobiDB-lite"/>
    </source>
</evidence>
<accession>A0A8T2N732</accession>
<reference evidence="2" key="1">
    <citation type="thesis" date="2021" institute="BYU ScholarsArchive" country="Provo, UT, USA">
        <title>Applications of and Algorithms for Genome Assembly and Genomic Analyses with an Emphasis on Marine Teleosts.</title>
        <authorList>
            <person name="Pickett B.D."/>
        </authorList>
    </citation>
    <scope>NUCLEOTIDE SEQUENCE</scope>
    <source>
        <strain evidence="2">HI-2016</strain>
    </source>
</reference>
<feature type="region of interest" description="Disordered" evidence="1">
    <location>
        <begin position="1"/>
        <end position="28"/>
    </location>
</feature>
<gene>
    <name evidence="2" type="ORF">JZ751_007677</name>
</gene>
<organism evidence="2 3">
    <name type="scientific">Albula glossodonta</name>
    <name type="common">roundjaw bonefish</name>
    <dbReference type="NCBI Taxonomy" id="121402"/>
    <lineage>
        <taxon>Eukaryota</taxon>
        <taxon>Metazoa</taxon>
        <taxon>Chordata</taxon>
        <taxon>Craniata</taxon>
        <taxon>Vertebrata</taxon>
        <taxon>Euteleostomi</taxon>
        <taxon>Actinopterygii</taxon>
        <taxon>Neopterygii</taxon>
        <taxon>Teleostei</taxon>
        <taxon>Albuliformes</taxon>
        <taxon>Albulidae</taxon>
        <taxon>Albula</taxon>
    </lineage>
</organism>